<dbReference type="SMART" id="SM00827">
    <property type="entry name" value="PKS_AT"/>
    <property type="match status" value="1"/>
</dbReference>
<dbReference type="EMBL" id="LUKY01000031">
    <property type="protein sequence ID" value="OIZ95529.1"/>
    <property type="molecule type" value="Genomic_DNA"/>
</dbReference>
<accession>A0A1J8NJG9</accession>
<dbReference type="InterPro" id="IPR016036">
    <property type="entry name" value="Malonyl_transacylase_ACP-bd"/>
</dbReference>
<keyword evidence="3 6" id="KW-0808">Transferase</keyword>
<dbReference type="InterPro" id="IPR014043">
    <property type="entry name" value="Acyl_transferase_dom"/>
</dbReference>
<proteinExistence type="inferred from homology"/>
<feature type="active site" evidence="7">
    <location>
        <position position="187"/>
    </location>
</feature>
<evidence type="ECO:0000313" key="9">
    <source>
        <dbReference type="EMBL" id="OIZ95529.1"/>
    </source>
</evidence>
<dbReference type="SUPFAM" id="SSF55048">
    <property type="entry name" value="Probable ACP-binding domain of malonyl-CoA ACP transacylase"/>
    <property type="match status" value="1"/>
</dbReference>
<evidence type="ECO:0000259" key="8">
    <source>
        <dbReference type="SMART" id="SM00827"/>
    </source>
</evidence>
<dbReference type="GO" id="GO:0005829">
    <property type="term" value="C:cytosol"/>
    <property type="evidence" value="ECO:0007669"/>
    <property type="project" value="TreeGrafter"/>
</dbReference>
<evidence type="ECO:0000256" key="2">
    <source>
        <dbReference type="ARBA" id="ARBA00018953"/>
    </source>
</evidence>
<dbReference type="STRING" id="1225476.A1D18_02155"/>
<dbReference type="InterPro" id="IPR024925">
    <property type="entry name" value="Malonyl_CoA-ACP_transAc"/>
</dbReference>
<dbReference type="OrthoDB" id="9808564at2"/>
<dbReference type="PANTHER" id="PTHR42681:SF1">
    <property type="entry name" value="MALONYL-COA-ACYL CARRIER PROTEIN TRANSACYLASE, MITOCHONDRIAL"/>
    <property type="match status" value="1"/>
</dbReference>
<keyword evidence="10" id="KW-1185">Reference proteome</keyword>
<dbReference type="PANTHER" id="PTHR42681">
    <property type="entry name" value="MALONYL-COA-ACYL CARRIER PROTEIN TRANSACYLASE, MITOCHONDRIAL"/>
    <property type="match status" value="1"/>
</dbReference>
<sequence>MRIYMFPGQGSQAKGMGKSVFGRFPEQCDSASKLLGYDIVDLCLNDSNNQLNQTYYTQPALYFVSALTFLSEDDKPDCLLGHSLGLYAALMAAGVFSLEEGLEIVLKRAKLMSEANNGSMMAVMGDDLIKFEDELIKLEFYDIDIANYNSDNQIVLSGSQARLIELQPLLENLSYKAVLLPVSGAFHSRYMRPASVAFLDYLSKKTFNDFQLQVISSINGEVLTTSHLIEELAYQLILPVRWQPVVSYLKKKWQSIEFKEIGPGAVLHRLNNQIN</sequence>
<dbReference type="PIRSF" id="PIRSF000446">
    <property type="entry name" value="Mct"/>
    <property type="match status" value="1"/>
</dbReference>
<gene>
    <name evidence="9" type="ORF">A1D18_02155</name>
</gene>
<dbReference type="Proteomes" id="UP000183924">
    <property type="component" value="Unassembled WGS sequence"/>
</dbReference>
<dbReference type="GO" id="GO:0004314">
    <property type="term" value="F:[acyl-carrier-protein] S-malonyltransferase activity"/>
    <property type="evidence" value="ECO:0007669"/>
    <property type="project" value="UniProtKB-EC"/>
</dbReference>
<evidence type="ECO:0000256" key="1">
    <source>
        <dbReference type="ARBA" id="ARBA00013258"/>
    </source>
</evidence>
<evidence type="ECO:0000313" key="10">
    <source>
        <dbReference type="Proteomes" id="UP000183924"/>
    </source>
</evidence>
<dbReference type="RefSeq" id="WP_071662188.1">
    <property type="nucleotide sequence ID" value="NZ_LUKY01000031.1"/>
</dbReference>
<feature type="active site" evidence="7">
    <location>
        <position position="83"/>
    </location>
</feature>
<protein>
    <recommendedName>
        <fullName evidence="2 6">Malonyl CoA-acyl carrier protein transacylase</fullName>
        <ecNumber evidence="1 6">2.3.1.39</ecNumber>
    </recommendedName>
</protein>
<dbReference type="Pfam" id="PF00698">
    <property type="entry name" value="Acyl_transf_1"/>
    <property type="match status" value="1"/>
</dbReference>
<organism evidence="9 10">
    <name type="scientific">Candidatus Rickettsiella isopodorum</name>
    <dbReference type="NCBI Taxonomy" id="1225476"/>
    <lineage>
        <taxon>Bacteria</taxon>
        <taxon>Pseudomonadati</taxon>
        <taxon>Pseudomonadota</taxon>
        <taxon>Gammaproteobacteria</taxon>
        <taxon>Legionellales</taxon>
        <taxon>Coxiellaceae</taxon>
        <taxon>Rickettsiella</taxon>
    </lineage>
</organism>
<name>A0A1J8NJG9_9COXI</name>
<dbReference type="AlphaFoldDB" id="A0A1J8NJG9"/>
<dbReference type="Gene3D" id="3.40.366.10">
    <property type="entry name" value="Malonyl-Coenzyme A Acyl Carrier Protein, domain 2"/>
    <property type="match status" value="1"/>
</dbReference>
<reference evidence="9 10" key="1">
    <citation type="submission" date="2016-03" db="EMBL/GenBank/DDBJ databases">
        <title>Comparative genomics of Rickettsiella.</title>
        <authorList>
            <person name="Chandler C."/>
            <person name="Wang Y."/>
        </authorList>
    </citation>
    <scope>NUCLEOTIDE SEQUENCE [LARGE SCALE GENOMIC DNA]</scope>
    <source>
        <strain evidence="9 10">RCFS May 2013</strain>
    </source>
</reference>
<feature type="domain" description="Malonyl-CoA:ACP transacylase (MAT)" evidence="8">
    <location>
        <begin position="5"/>
        <end position="273"/>
    </location>
</feature>
<evidence type="ECO:0000256" key="7">
    <source>
        <dbReference type="PIRSR" id="PIRSR000446-1"/>
    </source>
</evidence>
<dbReference type="InterPro" id="IPR016035">
    <property type="entry name" value="Acyl_Trfase/lysoPLipase"/>
</dbReference>
<dbReference type="GO" id="GO:0006633">
    <property type="term" value="P:fatty acid biosynthetic process"/>
    <property type="evidence" value="ECO:0007669"/>
    <property type="project" value="TreeGrafter"/>
</dbReference>
<dbReference type="InterPro" id="IPR001227">
    <property type="entry name" value="Ac_transferase_dom_sf"/>
</dbReference>
<keyword evidence="4 6" id="KW-0012">Acyltransferase</keyword>
<evidence type="ECO:0000256" key="3">
    <source>
        <dbReference type="ARBA" id="ARBA00022679"/>
    </source>
</evidence>
<evidence type="ECO:0000256" key="4">
    <source>
        <dbReference type="ARBA" id="ARBA00023315"/>
    </source>
</evidence>
<comment type="similarity">
    <text evidence="6">Belongs to the fabD family.</text>
</comment>
<comment type="caution">
    <text evidence="9">The sequence shown here is derived from an EMBL/GenBank/DDBJ whole genome shotgun (WGS) entry which is preliminary data.</text>
</comment>
<evidence type="ECO:0000256" key="6">
    <source>
        <dbReference type="PIRNR" id="PIRNR000446"/>
    </source>
</evidence>
<dbReference type="EC" id="2.3.1.39" evidence="1 6"/>
<evidence type="ECO:0000256" key="5">
    <source>
        <dbReference type="ARBA" id="ARBA00048462"/>
    </source>
</evidence>
<dbReference type="Gene3D" id="3.30.70.250">
    <property type="entry name" value="Malonyl-CoA ACP transacylase, ACP-binding"/>
    <property type="match status" value="1"/>
</dbReference>
<dbReference type="InterPro" id="IPR050858">
    <property type="entry name" value="Mal-CoA-ACP_Trans/PKS_FabD"/>
</dbReference>
<comment type="catalytic activity">
    <reaction evidence="5 6">
        <text>holo-[ACP] + malonyl-CoA = malonyl-[ACP] + CoA</text>
        <dbReference type="Rhea" id="RHEA:41792"/>
        <dbReference type="Rhea" id="RHEA-COMP:9623"/>
        <dbReference type="Rhea" id="RHEA-COMP:9685"/>
        <dbReference type="ChEBI" id="CHEBI:57287"/>
        <dbReference type="ChEBI" id="CHEBI:57384"/>
        <dbReference type="ChEBI" id="CHEBI:64479"/>
        <dbReference type="ChEBI" id="CHEBI:78449"/>
        <dbReference type="EC" id="2.3.1.39"/>
    </reaction>
</comment>
<dbReference type="SUPFAM" id="SSF52151">
    <property type="entry name" value="FabD/lysophospholipase-like"/>
    <property type="match status" value="1"/>
</dbReference>